<dbReference type="SUPFAM" id="SSF109998">
    <property type="entry name" value="Triger factor/SurA peptide-binding domain-like"/>
    <property type="match status" value="1"/>
</dbReference>
<dbReference type="PIRSF" id="PIRSF003095">
    <property type="entry name" value="Trigger_factor"/>
    <property type="match status" value="1"/>
</dbReference>
<dbReference type="RefSeq" id="WP_182802069.1">
    <property type="nucleotide sequence ID" value="NZ_CP060007.1"/>
</dbReference>
<dbReference type="Gene3D" id="1.10.3120.10">
    <property type="entry name" value="Trigger factor, C-terminal domain"/>
    <property type="match status" value="1"/>
</dbReference>
<dbReference type="SUPFAM" id="SSF102735">
    <property type="entry name" value="Trigger factor ribosome-binding domain"/>
    <property type="match status" value="1"/>
</dbReference>
<keyword evidence="2" id="KW-0413">Isomerase</keyword>
<evidence type="ECO:0000313" key="3">
    <source>
        <dbReference type="Proteomes" id="UP000515344"/>
    </source>
</evidence>
<dbReference type="InterPro" id="IPR005215">
    <property type="entry name" value="Trig_fac"/>
</dbReference>
<dbReference type="InterPro" id="IPR036611">
    <property type="entry name" value="Trigger_fac_ribosome-bd_sf"/>
</dbReference>
<dbReference type="EC" id="5.2.1.8" evidence="2"/>
<dbReference type="InterPro" id="IPR008881">
    <property type="entry name" value="Trigger_fac_ribosome-bd_bac"/>
</dbReference>
<dbReference type="PANTHER" id="PTHR30560">
    <property type="entry name" value="TRIGGER FACTOR CHAPERONE AND PEPTIDYL-PROLYL CIS/TRANS ISOMERASE"/>
    <property type="match status" value="1"/>
</dbReference>
<accession>A0A7G5XEA4</accession>
<proteinExistence type="predicted"/>
<evidence type="ECO:0000259" key="1">
    <source>
        <dbReference type="Pfam" id="PF05697"/>
    </source>
</evidence>
<dbReference type="GO" id="GO:0015031">
    <property type="term" value="P:protein transport"/>
    <property type="evidence" value="ECO:0007669"/>
    <property type="project" value="InterPro"/>
</dbReference>
<reference evidence="3" key="1">
    <citation type="submission" date="2020-08" db="EMBL/GenBank/DDBJ databases">
        <title>Lacibacter sp. S13-6-6 genome sequencing.</title>
        <authorList>
            <person name="Jin L."/>
        </authorList>
    </citation>
    <scope>NUCLEOTIDE SEQUENCE [LARGE SCALE GENOMIC DNA]</scope>
    <source>
        <strain evidence="3">S13-6-6</strain>
    </source>
</reference>
<protein>
    <submittedName>
        <fullName evidence="2">Trigger factor</fullName>
        <ecNumber evidence="2">5.2.1.8</ecNumber>
    </submittedName>
</protein>
<name>A0A7G5XEA4_9BACT</name>
<dbReference type="Proteomes" id="UP000515344">
    <property type="component" value="Chromosome"/>
</dbReference>
<keyword evidence="3" id="KW-1185">Reference proteome</keyword>
<sequence length="457" mass="52536">MATVTRENIGLLTDKLTVKITKEDYFPAFEKTLKTYSKQANIPGFRKGMVPAGMVKKMYGPGIFTEEVIRNIEKGLNDYLVNEKLDIFAQPLPLSNLDFKPNMEQPADYSFDFEIGLKPPFELNLGSVKAPYYKVKATAEMVNEEIERLQTRLGKMTEPETVNSDDNVLNLTFEESDAAGNVVEGGIKKDNSLLVKYFTPAYRTQLQGKKNNDTIVITLQDAFEEKERNWVISDLGLKDAAEAEGKNFKLTITKVGFIEKRELNEEFFKEALPGKDIATEADFRAAIEADIQTYWDKQSSNQLQHHLYHVLLDDTKMELPESFLKKWLATSGENPKSPEQVEEEYPTFNNQLRWTLITDKVITENKLDVTQEELKESMRQQVMGYFGSMNLGGGNLEWLDQYVDGLLKDEQQVDQTYRRLVTEKVFIWAEGQVQKEEKEVSAEEFAKMNEEHQHHHH</sequence>
<dbReference type="GO" id="GO:0043335">
    <property type="term" value="P:protein unfolding"/>
    <property type="evidence" value="ECO:0007669"/>
    <property type="project" value="TreeGrafter"/>
</dbReference>
<dbReference type="KEGG" id="lacs:H4075_17255"/>
<dbReference type="GO" id="GO:0044183">
    <property type="term" value="F:protein folding chaperone"/>
    <property type="evidence" value="ECO:0007669"/>
    <property type="project" value="TreeGrafter"/>
</dbReference>
<dbReference type="PANTHER" id="PTHR30560:SF3">
    <property type="entry name" value="TRIGGER FACTOR-LIKE PROTEIN TIG, CHLOROPLASTIC"/>
    <property type="match status" value="1"/>
</dbReference>
<organism evidence="2 3">
    <name type="scientific">Lacibacter sediminis</name>
    <dbReference type="NCBI Taxonomy" id="2760713"/>
    <lineage>
        <taxon>Bacteria</taxon>
        <taxon>Pseudomonadati</taxon>
        <taxon>Bacteroidota</taxon>
        <taxon>Chitinophagia</taxon>
        <taxon>Chitinophagales</taxon>
        <taxon>Chitinophagaceae</taxon>
        <taxon>Lacibacter</taxon>
    </lineage>
</organism>
<dbReference type="GO" id="GO:0043022">
    <property type="term" value="F:ribosome binding"/>
    <property type="evidence" value="ECO:0007669"/>
    <property type="project" value="TreeGrafter"/>
</dbReference>
<dbReference type="NCBIfam" id="TIGR00115">
    <property type="entry name" value="tig"/>
    <property type="match status" value="1"/>
</dbReference>
<dbReference type="EMBL" id="CP060007">
    <property type="protein sequence ID" value="QNA43807.1"/>
    <property type="molecule type" value="Genomic_DNA"/>
</dbReference>
<gene>
    <name evidence="2" type="primary">tig</name>
    <name evidence="2" type="ORF">H4075_17255</name>
</gene>
<dbReference type="Pfam" id="PF05697">
    <property type="entry name" value="Trigger_N"/>
    <property type="match status" value="1"/>
</dbReference>
<dbReference type="AlphaFoldDB" id="A0A7G5XEA4"/>
<dbReference type="InterPro" id="IPR027304">
    <property type="entry name" value="Trigger_fact/SurA_dom_sf"/>
</dbReference>
<dbReference type="InterPro" id="IPR037041">
    <property type="entry name" value="Trigger_fac_C_sf"/>
</dbReference>
<dbReference type="GO" id="GO:0003755">
    <property type="term" value="F:peptidyl-prolyl cis-trans isomerase activity"/>
    <property type="evidence" value="ECO:0007669"/>
    <property type="project" value="UniProtKB-EC"/>
</dbReference>
<feature type="domain" description="Trigger factor ribosome-binding bacterial" evidence="1">
    <location>
        <begin position="4"/>
        <end position="149"/>
    </location>
</feature>
<dbReference type="GO" id="GO:0051083">
    <property type="term" value="P:'de novo' cotranslational protein folding"/>
    <property type="evidence" value="ECO:0007669"/>
    <property type="project" value="TreeGrafter"/>
</dbReference>
<dbReference type="Gene3D" id="3.30.70.1050">
    <property type="entry name" value="Trigger factor ribosome-binding domain"/>
    <property type="match status" value="1"/>
</dbReference>
<evidence type="ECO:0000313" key="2">
    <source>
        <dbReference type="EMBL" id="QNA43807.1"/>
    </source>
</evidence>